<evidence type="ECO:0000256" key="2">
    <source>
        <dbReference type="ARBA" id="ARBA00022801"/>
    </source>
</evidence>
<feature type="chain" id="PRO_5011471109" evidence="4">
    <location>
        <begin position="27"/>
        <end position="807"/>
    </location>
</feature>
<evidence type="ECO:0000259" key="5">
    <source>
        <dbReference type="Pfam" id="PF00703"/>
    </source>
</evidence>
<dbReference type="Pfam" id="PF02837">
    <property type="entry name" value="Glyco_hydro_2_N"/>
    <property type="match status" value="1"/>
</dbReference>
<dbReference type="InterPro" id="IPR048229">
    <property type="entry name" value="GalB-like"/>
</dbReference>
<feature type="domain" description="Glycoside hydrolase family 2 catalytic" evidence="6">
    <location>
        <begin position="307"/>
        <end position="468"/>
    </location>
</feature>
<dbReference type="InterPro" id="IPR036156">
    <property type="entry name" value="Beta-gal/glucu_dom_sf"/>
</dbReference>
<dbReference type="InterPro" id="IPR006101">
    <property type="entry name" value="Glyco_hydro_2"/>
</dbReference>
<dbReference type="InterPro" id="IPR040605">
    <property type="entry name" value="Glyco_hydro2_dom5"/>
</dbReference>
<dbReference type="InterPro" id="IPR006103">
    <property type="entry name" value="Glyco_hydro_2_cat"/>
</dbReference>
<dbReference type="Pfam" id="PF00703">
    <property type="entry name" value="Glyco_hydro_2"/>
    <property type="match status" value="1"/>
</dbReference>
<evidence type="ECO:0000313" key="11">
    <source>
        <dbReference type="Proteomes" id="UP000199537"/>
    </source>
</evidence>
<dbReference type="InterPro" id="IPR013783">
    <property type="entry name" value="Ig-like_fold"/>
</dbReference>
<name>A0A1I7N0J6_9BACT</name>
<evidence type="ECO:0000256" key="4">
    <source>
        <dbReference type="SAM" id="SignalP"/>
    </source>
</evidence>
<dbReference type="PRINTS" id="PR00132">
    <property type="entry name" value="GLHYDRLASE2"/>
</dbReference>
<evidence type="ECO:0000256" key="1">
    <source>
        <dbReference type="ARBA" id="ARBA00007401"/>
    </source>
</evidence>
<dbReference type="Pfam" id="PF18565">
    <property type="entry name" value="Glyco_hydro2_C5"/>
    <property type="match status" value="1"/>
</dbReference>
<evidence type="ECO:0000313" key="10">
    <source>
        <dbReference type="EMBL" id="SFV28115.1"/>
    </source>
</evidence>
<dbReference type="PROSITE" id="PS00608">
    <property type="entry name" value="GLYCOSYL_HYDROL_F2_2"/>
    <property type="match status" value="1"/>
</dbReference>
<reference evidence="11" key="1">
    <citation type="submission" date="2016-10" db="EMBL/GenBank/DDBJ databases">
        <authorList>
            <person name="Varghese N."/>
            <person name="Submissions S."/>
        </authorList>
    </citation>
    <scope>NUCLEOTIDE SEQUENCE [LARGE SCALE GENOMIC DNA]</scope>
    <source>
        <strain evidence="11">DSM 14807</strain>
    </source>
</reference>
<keyword evidence="2" id="KW-0378">Hydrolase</keyword>
<dbReference type="NCBIfam" id="NF041463">
    <property type="entry name" value="GalB"/>
    <property type="match status" value="1"/>
</dbReference>
<feature type="signal peptide" evidence="4">
    <location>
        <begin position="1"/>
        <end position="26"/>
    </location>
</feature>
<feature type="domain" description="Glycoside hydrolase family 2" evidence="9">
    <location>
        <begin position="701"/>
        <end position="801"/>
    </location>
</feature>
<dbReference type="InterPro" id="IPR032311">
    <property type="entry name" value="DUF4982"/>
</dbReference>
<dbReference type="Pfam" id="PF02836">
    <property type="entry name" value="Glyco_hydro_2_C"/>
    <property type="match status" value="1"/>
</dbReference>
<dbReference type="InterPro" id="IPR008964">
    <property type="entry name" value="Invasin/intimin_cell_adhesion"/>
</dbReference>
<dbReference type="SUPFAM" id="SSF49373">
    <property type="entry name" value="Invasin/intimin cell-adhesion fragments"/>
    <property type="match status" value="1"/>
</dbReference>
<dbReference type="Pfam" id="PF16355">
    <property type="entry name" value="DUF4982"/>
    <property type="match status" value="1"/>
</dbReference>
<protein>
    <submittedName>
        <fullName evidence="10">Beta-galactosidase</fullName>
    </submittedName>
</protein>
<proteinExistence type="inferred from homology"/>
<evidence type="ECO:0000259" key="6">
    <source>
        <dbReference type="Pfam" id="PF02836"/>
    </source>
</evidence>
<comment type="similarity">
    <text evidence="1">Belongs to the glycosyl hydrolase 2 family.</text>
</comment>
<dbReference type="SUPFAM" id="SSF51445">
    <property type="entry name" value="(Trans)glycosidases"/>
    <property type="match status" value="1"/>
</dbReference>
<feature type="domain" description="DUF4982" evidence="8">
    <location>
        <begin position="629"/>
        <end position="687"/>
    </location>
</feature>
<dbReference type="GO" id="GO:0004553">
    <property type="term" value="F:hydrolase activity, hydrolyzing O-glycosyl compounds"/>
    <property type="evidence" value="ECO:0007669"/>
    <property type="project" value="InterPro"/>
</dbReference>
<evidence type="ECO:0000259" key="9">
    <source>
        <dbReference type="Pfam" id="PF18565"/>
    </source>
</evidence>
<sequence>MLPVKKFVFSTIILSFSLFCVNTSFAQSARLKENFDAQWRFHLGDPVGAEQPGYDDHSWRLLNLPHDWSIEGTFSRDNPATPGGGALPGGVGWYRKTFTVSEADRGKLFFIDFDGVYMDSRMWINGHYLGERPYGYSSFEYELTPYLHIGGKNVIAVRVDNSHQPNSRWYSGSGIYRNVWLIKTHPCYIDHWGVYVTTPHITNNEAVVRVQTTIRNRLGSTRNLQLQTRIEDATGKTVAENSVPLDAKADSLTVAQQLQVSDPHLWSTDDPYLYRVVSRIVANGQTIDDVITPLGIRYFHFDPRTGFSLNGKPMKIWGVCDHHDLGCLGAAIHERALERQLQMLKKMGVNGFRTSHNPPAPELLDLCDKLGILVMDEAFDCWKRGKNPYDYHIYWDQWHRRDLEDMIRRDRNHPSVIIWSIGNEIPDQWDSAGADIARELVGIVKSLDTTRPITSALNDPESPRNSIAHSGALDLIGYNYDVGAYDHFPENFPGMPFIATETTSALETRGHYDMPSDSIRVWPPRGNSHEKMNSDYTCSAYDNCCVPWGNLHEDALRAIMDHPFASGMFIWTGWDYLGEPTPYPWPARSSYFGIIDLAGFPKDIYYMYQSVWTQDTVLHIFPHWNWKPGDSVDVWAFYNHADEVELFLNGKSLGKRHKEPGQFHVMWRVAYEPGELKAVSYHNGQLVKTAVVRTAGAPYRIELIPDRSEIHADGRDLSFVTVKVVDQHGTLVPDADQLIHFDVQGAGFIAGTDNGNEIDHTSFPSHDRHAFNGLALVVVQSDGKKGTIQVKATAEGLQPAFINLSAQ</sequence>
<feature type="domain" description="Glycoside hydrolase family 2 immunoglobulin-like beta-sandwich" evidence="5">
    <location>
        <begin position="194"/>
        <end position="297"/>
    </location>
</feature>
<dbReference type="PANTHER" id="PTHR42732:SF1">
    <property type="entry name" value="BETA-MANNOSIDASE"/>
    <property type="match status" value="1"/>
</dbReference>
<keyword evidence="11" id="KW-1185">Reference proteome</keyword>
<dbReference type="GO" id="GO:0005975">
    <property type="term" value="P:carbohydrate metabolic process"/>
    <property type="evidence" value="ECO:0007669"/>
    <property type="project" value="InterPro"/>
</dbReference>
<dbReference type="InterPro" id="IPR017853">
    <property type="entry name" value="GH"/>
</dbReference>
<dbReference type="Proteomes" id="UP000199537">
    <property type="component" value="Unassembled WGS sequence"/>
</dbReference>
<keyword evidence="4" id="KW-0732">Signal</keyword>
<dbReference type="InterPro" id="IPR051913">
    <property type="entry name" value="GH2_Domain-Containing"/>
</dbReference>
<evidence type="ECO:0000259" key="8">
    <source>
        <dbReference type="Pfam" id="PF16355"/>
    </source>
</evidence>
<dbReference type="PANTHER" id="PTHR42732">
    <property type="entry name" value="BETA-GALACTOSIDASE"/>
    <property type="match status" value="1"/>
</dbReference>
<gene>
    <name evidence="10" type="ORF">SAMN05660895_0260</name>
</gene>
<dbReference type="AlphaFoldDB" id="A0A1I7N0J6"/>
<dbReference type="InterPro" id="IPR008979">
    <property type="entry name" value="Galactose-bd-like_sf"/>
</dbReference>
<dbReference type="SUPFAM" id="SSF49785">
    <property type="entry name" value="Galactose-binding domain-like"/>
    <property type="match status" value="1"/>
</dbReference>
<accession>A0A1I7N0J6</accession>
<keyword evidence="3" id="KW-0326">Glycosidase</keyword>
<dbReference type="EMBL" id="FPCJ01000001">
    <property type="protein sequence ID" value="SFV28115.1"/>
    <property type="molecule type" value="Genomic_DNA"/>
</dbReference>
<dbReference type="InterPro" id="IPR023232">
    <property type="entry name" value="Glyco_hydro_2_AS"/>
</dbReference>
<dbReference type="Gene3D" id="3.20.20.80">
    <property type="entry name" value="Glycosidases"/>
    <property type="match status" value="1"/>
</dbReference>
<feature type="domain" description="Glycosyl hydrolases family 2 sugar binding" evidence="7">
    <location>
        <begin position="90"/>
        <end position="184"/>
    </location>
</feature>
<dbReference type="OrthoDB" id="9801077at2"/>
<evidence type="ECO:0000259" key="7">
    <source>
        <dbReference type="Pfam" id="PF02837"/>
    </source>
</evidence>
<dbReference type="Gene3D" id="2.60.120.260">
    <property type="entry name" value="Galactose-binding domain-like"/>
    <property type="match status" value="1"/>
</dbReference>
<dbReference type="InterPro" id="IPR006102">
    <property type="entry name" value="Ig-like_GH2"/>
</dbReference>
<dbReference type="SUPFAM" id="SSF49303">
    <property type="entry name" value="beta-Galactosidase/glucuronidase domain"/>
    <property type="match status" value="1"/>
</dbReference>
<evidence type="ECO:0000256" key="3">
    <source>
        <dbReference type="ARBA" id="ARBA00023295"/>
    </source>
</evidence>
<dbReference type="STRING" id="1393122.SAMN05660895_0260"/>
<dbReference type="InterPro" id="IPR006104">
    <property type="entry name" value="Glyco_hydro_2_N"/>
</dbReference>
<dbReference type="Gene3D" id="2.60.40.10">
    <property type="entry name" value="Immunoglobulins"/>
    <property type="match status" value="3"/>
</dbReference>
<organism evidence="10 11">
    <name type="scientific">Thermoflavifilum thermophilum</name>
    <dbReference type="NCBI Taxonomy" id="1393122"/>
    <lineage>
        <taxon>Bacteria</taxon>
        <taxon>Pseudomonadati</taxon>
        <taxon>Bacteroidota</taxon>
        <taxon>Chitinophagia</taxon>
        <taxon>Chitinophagales</taxon>
        <taxon>Chitinophagaceae</taxon>
        <taxon>Thermoflavifilum</taxon>
    </lineage>
</organism>